<comment type="caution">
    <text evidence="1">The sequence shown here is derived from an EMBL/GenBank/DDBJ whole genome shotgun (WGS) entry which is preliminary data.</text>
</comment>
<organism evidence="1">
    <name type="scientific">Planktothricoides sp. SpSt-374</name>
    <dbReference type="NCBI Taxonomy" id="2282167"/>
    <lineage>
        <taxon>Bacteria</taxon>
        <taxon>Bacillati</taxon>
        <taxon>Cyanobacteriota</taxon>
        <taxon>Cyanophyceae</taxon>
        <taxon>Oscillatoriophycideae</taxon>
        <taxon>Oscillatoriales</taxon>
        <taxon>Oscillatoriaceae</taxon>
        <taxon>Planktothricoides</taxon>
    </lineage>
</organism>
<accession>A0A7C3VPH0</accession>
<reference evidence="1" key="1">
    <citation type="journal article" date="2020" name="mSystems">
        <title>Genome- and Community-Level Interaction Insights into Carbon Utilization and Element Cycling Functions of Hydrothermarchaeota in Hydrothermal Sediment.</title>
        <authorList>
            <person name="Zhou Z."/>
            <person name="Liu Y."/>
            <person name="Xu W."/>
            <person name="Pan J."/>
            <person name="Luo Z.H."/>
            <person name="Li M."/>
        </authorList>
    </citation>
    <scope>NUCLEOTIDE SEQUENCE [LARGE SCALE GENOMIC DNA]</scope>
    <source>
        <strain evidence="1">SpSt-374</strain>
    </source>
</reference>
<name>A0A7C3VPH0_9CYAN</name>
<dbReference type="GO" id="GO:0003677">
    <property type="term" value="F:DNA binding"/>
    <property type="evidence" value="ECO:0007669"/>
    <property type="project" value="UniProtKB-KW"/>
</dbReference>
<keyword evidence="1" id="KW-0238">DNA-binding</keyword>
<evidence type="ECO:0000313" key="1">
    <source>
        <dbReference type="EMBL" id="HGG00531.1"/>
    </source>
</evidence>
<protein>
    <submittedName>
        <fullName evidence="1">AbrB/MazE/SpoVT family DNA-binding domain-containing protein</fullName>
    </submittedName>
</protein>
<sequence length="75" mass="8825">MTPKEQLVYELETLPDALVHEALDLICQLKQRRSLSRVPSSDLWQLWWEQIDGVTDDFMGERSQPQAQPREDIFP</sequence>
<proteinExistence type="predicted"/>
<gene>
    <name evidence="1" type="ORF">ENR15_07730</name>
</gene>
<dbReference type="EMBL" id="DSPX01000074">
    <property type="protein sequence ID" value="HGG00531.1"/>
    <property type="molecule type" value="Genomic_DNA"/>
</dbReference>
<dbReference type="AlphaFoldDB" id="A0A7C3VPH0"/>